<evidence type="ECO:0000313" key="2">
    <source>
        <dbReference type="EMBL" id="CAH0371403.1"/>
    </source>
</evidence>
<evidence type="ECO:0000313" key="3">
    <source>
        <dbReference type="Proteomes" id="UP000789595"/>
    </source>
</evidence>
<proteinExistence type="predicted"/>
<sequence length="159" mass="16829">MPAVPLQRACTNGAPSPKPHHRRAAQPSQKTIMNRLIAALALGSAAAFAPAARAPASVVVFGGAGKYEGQIFGFPEKKDLWENWDPNSPRSETNFNPFERNADGNACDCSGYFPGEGKYSDPARPDVDFAAMMAEKTAMAEIEANPKAGDVPGAPGRLN</sequence>
<keyword evidence="3" id="KW-1185">Reference proteome</keyword>
<organism evidence="2 3">
    <name type="scientific">Pelagomonas calceolata</name>
    <dbReference type="NCBI Taxonomy" id="35677"/>
    <lineage>
        <taxon>Eukaryota</taxon>
        <taxon>Sar</taxon>
        <taxon>Stramenopiles</taxon>
        <taxon>Ochrophyta</taxon>
        <taxon>Pelagophyceae</taxon>
        <taxon>Pelagomonadales</taxon>
        <taxon>Pelagomonadaceae</taxon>
        <taxon>Pelagomonas</taxon>
    </lineage>
</organism>
<feature type="region of interest" description="Disordered" evidence="1">
    <location>
        <begin position="1"/>
        <end position="26"/>
    </location>
</feature>
<gene>
    <name evidence="2" type="ORF">PECAL_3P13430</name>
</gene>
<dbReference type="OrthoDB" id="194981at2759"/>
<protein>
    <submittedName>
        <fullName evidence="2">Uncharacterized protein</fullName>
    </submittedName>
</protein>
<accession>A0A8J2SIU4</accession>
<evidence type="ECO:0000256" key="1">
    <source>
        <dbReference type="SAM" id="MobiDB-lite"/>
    </source>
</evidence>
<reference evidence="2" key="1">
    <citation type="submission" date="2021-11" db="EMBL/GenBank/DDBJ databases">
        <authorList>
            <consortium name="Genoscope - CEA"/>
            <person name="William W."/>
        </authorList>
    </citation>
    <scope>NUCLEOTIDE SEQUENCE</scope>
</reference>
<dbReference type="EMBL" id="CAKKNE010000003">
    <property type="protein sequence ID" value="CAH0371403.1"/>
    <property type="molecule type" value="Genomic_DNA"/>
</dbReference>
<dbReference type="AlphaFoldDB" id="A0A8J2SIU4"/>
<comment type="caution">
    <text evidence="2">The sequence shown here is derived from an EMBL/GenBank/DDBJ whole genome shotgun (WGS) entry which is preliminary data.</text>
</comment>
<name>A0A8J2SIU4_9STRA</name>
<dbReference type="Proteomes" id="UP000789595">
    <property type="component" value="Unassembled WGS sequence"/>
</dbReference>